<keyword evidence="2" id="KW-1185">Reference proteome</keyword>
<sequence>MVQVFRVSLPESYLLILNPDSTANGFAILARALYRASRSGKPAVCVDCSLLTEMPDDAIELLLSYHYHFSSKGLNLVLCHVCPAIRKLLSERGLSACPPILPSLLDAGQLSALKEEAVLVA</sequence>
<dbReference type="OrthoDB" id="885222at2"/>
<evidence type="ECO:0000313" key="1">
    <source>
        <dbReference type="EMBL" id="QDA61562.1"/>
    </source>
</evidence>
<dbReference type="AlphaFoldDB" id="A0A5B8A5R7"/>
<dbReference type="Proteomes" id="UP000305398">
    <property type="component" value="Chromosome"/>
</dbReference>
<dbReference type="SUPFAM" id="SSF52091">
    <property type="entry name" value="SpoIIaa-like"/>
    <property type="match status" value="1"/>
</dbReference>
<name>A0A5B8A5R7_9BACT</name>
<evidence type="ECO:0000313" key="2">
    <source>
        <dbReference type="Proteomes" id="UP000305398"/>
    </source>
</evidence>
<evidence type="ECO:0008006" key="3">
    <source>
        <dbReference type="Google" id="ProtNLM"/>
    </source>
</evidence>
<dbReference type="EMBL" id="CP040896">
    <property type="protein sequence ID" value="QDA61562.1"/>
    <property type="molecule type" value="Genomic_DNA"/>
</dbReference>
<dbReference type="InterPro" id="IPR036513">
    <property type="entry name" value="STAS_dom_sf"/>
</dbReference>
<gene>
    <name evidence="1" type="ORF">FHG12_16300</name>
</gene>
<protein>
    <recommendedName>
        <fullName evidence="3">STAS domain-containing protein</fullName>
    </recommendedName>
</protein>
<dbReference type="KEGG" id="hyj:FHG12_16300"/>
<dbReference type="Gene3D" id="3.30.750.24">
    <property type="entry name" value="STAS domain"/>
    <property type="match status" value="1"/>
</dbReference>
<accession>A0A5B8A5R7</accession>
<proteinExistence type="predicted"/>
<dbReference type="RefSeq" id="WP_139516736.1">
    <property type="nucleotide sequence ID" value="NZ_CP040896.1"/>
</dbReference>
<organism evidence="1 2">
    <name type="scientific">Hymenobacter jejuensis</name>
    <dbReference type="NCBI Taxonomy" id="2502781"/>
    <lineage>
        <taxon>Bacteria</taxon>
        <taxon>Pseudomonadati</taxon>
        <taxon>Bacteroidota</taxon>
        <taxon>Cytophagia</taxon>
        <taxon>Cytophagales</taxon>
        <taxon>Hymenobacteraceae</taxon>
        <taxon>Hymenobacter</taxon>
    </lineage>
</organism>
<reference evidence="1 2" key="1">
    <citation type="submission" date="2019-06" db="EMBL/GenBank/DDBJ databases">
        <authorList>
            <person name="Srinivasan S."/>
        </authorList>
    </citation>
    <scope>NUCLEOTIDE SEQUENCE [LARGE SCALE GENOMIC DNA]</scope>
    <source>
        <strain evidence="1 2">17J68-5</strain>
    </source>
</reference>